<name>A0A7J8BEH2_ROUAE</name>
<accession>A0A7J8BEH2</accession>
<protein>
    <submittedName>
        <fullName evidence="2">Uncharacterized protein</fullName>
    </submittedName>
</protein>
<keyword evidence="3" id="KW-1185">Reference proteome</keyword>
<sequence length="149" mass="15657">MSGAKHCPSLPLPTAPPPSLAPVPFTPRLNLSKREGGGESRRGREVCIWLGITCSLSWAGSDVLPAGICVDRAGRSLSLGTALQATLKADHTSSRCSRTPPPSAPRNPDSLSASWGLRPSILVALLCQNQDNPVPTLSFMDHKNTHGSA</sequence>
<feature type="compositionally biased region" description="Pro residues" evidence="1">
    <location>
        <begin position="10"/>
        <end position="25"/>
    </location>
</feature>
<gene>
    <name evidence="2" type="ORF">HJG63_009774</name>
</gene>
<reference evidence="2 3" key="1">
    <citation type="journal article" date="2020" name="Nature">
        <title>Six reference-quality genomes reveal evolution of bat adaptations.</title>
        <authorList>
            <person name="Jebb D."/>
            <person name="Huang Z."/>
            <person name="Pippel M."/>
            <person name="Hughes G.M."/>
            <person name="Lavrichenko K."/>
            <person name="Devanna P."/>
            <person name="Winkler S."/>
            <person name="Jermiin L.S."/>
            <person name="Skirmuntt E.C."/>
            <person name="Katzourakis A."/>
            <person name="Burkitt-Gray L."/>
            <person name="Ray D.A."/>
            <person name="Sullivan K.A.M."/>
            <person name="Roscito J.G."/>
            <person name="Kirilenko B.M."/>
            <person name="Davalos L.M."/>
            <person name="Corthals A.P."/>
            <person name="Power M.L."/>
            <person name="Jones G."/>
            <person name="Ransome R.D."/>
            <person name="Dechmann D.K.N."/>
            <person name="Locatelli A.G."/>
            <person name="Puechmaille S.J."/>
            <person name="Fedrigo O."/>
            <person name="Jarvis E.D."/>
            <person name="Hiller M."/>
            <person name="Vernes S.C."/>
            <person name="Myers E.W."/>
            <person name="Teeling E.C."/>
        </authorList>
    </citation>
    <scope>NUCLEOTIDE SEQUENCE [LARGE SCALE GENOMIC DNA]</scope>
    <source>
        <strain evidence="2">MRouAeg1</strain>
        <tissue evidence="2">Muscle</tissue>
    </source>
</reference>
<dbReference type="Proteomes" id="UP000593571">
    <property type="component" value="Unassembled WGS sequence"/>
</dbReference>
<feature type="region of interest" description="Disordered" evidence="1">
    <location>
        <begin position="1"/>
        <end position="39"/>
    </location>
</feature>
<proteinExistence type="predicted"/>
<dbReference type="EMBL" id="JACASE010000017">
    <property type="protein sequence ID" value="KAF6397108.1"/>
    <property type="molecule type" value="Genomic_DNA"/>
</dbReference>
<feature type="region of interest" description="Disordered" evidence="1">
    <location>
        <begin position="89"/>
        <end position="111"/>
    </location>
</feature>
<organism evidence="2 3">
    <name type="scientific">Rousettus aegyptiacus</name>
    <name type="common">Egyptian fruit bat</name>
    <name type="synonym">Pteropus aegyptiacus</name>
    <dbReference type="NCBI Taxonomy" id="9407"/>
    <lineage>
        <taxon>Eukaryota</taxon>
        <taxon>Metazoa</taxon>
        <taxon>Chordata</taxon>
        <taxon>Craniata</taxon>
        <taxon>Vertebrata</taxon>
        <taxon>Euteleostomi</taxon>
        <taxon>Mammalia</taxon>
        <taxon>Eutheria</taxon>
        <taxon>Laurasiatheria</taxon>
        <taxon>Chiroptera</taxon>
        <taxon>Yinpterochiroptera</taxon>
        <taxon>Pteropodoidea</taxon>
        <taxon>Pteropodidae</taxon>
        <taxon>Rousettinae</taxon>
        <taxon>Rousettus</taxon>
    </lineage>
</organism>
<evidence type="ECO:0000313" key="2">
    <source>
        <dbReference type="EMBL" id="KAF6397108.1"/>
    </source>
</evidence>
<comment type="caution">
    <text evidence="2">The sequence shown here is derived from an EMBL/GenBank/DDBJ whole genome shotgun (WGS) entry which is preliminary data.</text>
</comment>
<evidence type="ECO:0000313" key="3">
    <source>
        <dbReference type="Proteomes" id="UP000593571"/>
    </source>
</evidence>
<dbReference type="AlphaFoldDB" id="A0A7J8BEH2"/>
<evidence type="ECO:0000256" key="1">
    <source>
        <dbReference type="SAM" id="MobiDB-lite"/>
    </source>
</evidence>